<dbReference type="KEGG" id="ure:UREG_00266"/>
<organism evidence="3 4">
    <name type="scientific">Uncinocarpus reesii (strain UAMH 1704)</name>
    <dbReference type="NCBI Taxonomy" id="336963"/>
    <lineage>
        <taxon>Eukaryota</taxon>
        <taxon>Fungi</taxon>
        <taxon>Dikarya</taxon>
        <taxon>Ascomycota</taxon>
        <taxon>Pezizomycotina</taxon>
        <taxon>Eurotiomycetes</taxon>
        <taxon>Eurotiomycetidae</taxon>
        <taxon>Onygenales</taxon>
        <taxon>Onygenaceae</taxon>
        <taxon>Uncinocarpus</taxon>
    </lineage>
</organism>
<dbReference type="HOGENOM" id="CLU_009958_6_5_1"/>
<dbReference type="InterPro" id="IPR043129">
    <property type="entry name" value="ATPase_NBD"/>
</dbReference>
<evidence type="ECO:0000256" key="1">
    <source>
        <dbReference type="ARBA" id="ARBA00022741"/>
    </source>
</evidence>
<proteinExistence type="predicted"/>
<evidence type="ECO:0000313" key="3">
    <source>
        <dbReference type="EMBL" id="EEP75420.1"/>
    </source>
</evidence>
<dbReference type="PANTHER" id="PTHR14187">
    <property type="entry name" value="ALPHA KINASE/ELONGATION FACTOR 2 KINASE"/>
    <property type="match status" value="1"/>
</dbReference>
<dbReference type="STRING" id="336963.C4JL51"/>
<evidence type="ECO:0008006" key="5">
    <source>
        <dbReference type="Google" id="ProtNLM"/>
    </source>
</evidence>
<dbReference type="Pfam" id="PF00012">
    <property type="entry name" value="HSP70"/>
    <property type="match status" value="1"/>
</dbReference>
<dbReference type="InterPro" id="IPR013126">
    <property type="entry name" value="Hsp_70_fam"/>
</dbReference>
<dbReference type="OMA" id="KRCRRHY"/>
<keyword evidence="2" id="KW-0067">ATP-binding</keyword>
<keyword evidence="4" id="KW-1185">Reference proteome</keyword>
<dbReference type="VEuPathDB" id="FungiDB:UREG_00266"/>
<dbReference type="InParanoid" id="C4JL51"/>
<dbReference type="GO" id="GO:0005524">
    <property type="term" value="F:ATP binding"/>
    <property type="evidence" value="ECO:0007669"/>
    <property type="project" value="UniProtKB-KW"/>
</dbReference>
<dbReference type="EMBL" id="CH476615">
    <property type="protein sequence ID" value="EEP75420.1"/>
    <property type="molecule type" value="Genomic_DNA"/>
</dbReference>
<dbReference type="Gene3D" id="3.30.420.40">
    <property type="match status" value="2"/>
</dbReference>
<dbReference type="Gene3D" id="3.90.640.10">
    <property type="entry name" value="Actin, Chain A, domain 4"/>
    <property type="match status" value="1"/>
</dbReference>
<dbReference type="RefSeq" id="XP_002540753.1">
    <property type="nucleotide sequence ID" value="XM_002540707.1"/>
</dbReference>
<evidence type="ECO:0000256" key="2">
    <source>
        <dbReference type="ARBA" id="ARBA00022840"/>
    </source>
</evidence>
<protein>
    <recommendedName>
        <fullName evidence="5">Actin-like ATPase domain-containing protein</fullName>
    </recommendedName>
</protein>
<dbReference type="PRINTS" id="PR00301">
    <property type="entry name" value="HEATSHOCK70"/>
</dbReference>
<dbReference type="CDD" id="cd10170">
    <property type="entry name" value="ASKHA_NBD_HSP70"/>
    <property type="match status" value="1"/>
</dbReference>
<gene>
    <name evidence="3" type="ORF">UREG_00266</name>
</gene>
<accession>C4JL51</accession>
<dbReference type="SUPFAM" id="SSF53067">
    <property type="entry name" value="Actin-like ATPase domain"/>
    <property type="match status" value="2"/>
</dbReference>
<dbReference type="AlphaFoldDB" id="C4JL51"/>
<dbReference type="eggNOG" id="KOG0101">
    <property type="taxonomic scope" value="Eukaryota"/>
</dbReference>
<dbReference type="Proteomes" id="UP000002058">
    <property type="component" value="Unassembled WGS sequence"/>
</dbReference>
<evidence type="ECO:0000313" key="4">
    <source>
        <dbReference type="Proteomes" id="UP000002058"/>
    </source>
</evidence>
<dbReference type="GeneID" id="8444918"/>
<reference evidence="4" key="1">
    <citation type="journal article" date="2009" name="Genome Res.">
        <title>Comparative genomic analyses of the human fungal pathogens Coccidioides and their relatives.</title>
        <authorList>
            <person name="Sharpton T.J."/>
            <person name="Stajich J.E."/>
            <person name="Rounsley S.D."/>
            <person name="Gardner M.J."/>
            <person name="Wortman J.R."/>
            <person name="Jordar V.S."/>
            <person name="Maiti R."/>
            <person name="Kodira C.D."/>
            <person name="Neafsey D.E."/>
            <person name="Zeng Q."/>
            <person name="Hung C.-Y."/>
            <person name="McMahan C."/>
            <person name="Muszewska A."/>
            <person name="Grynberg M."/>
            <person name="Mandel M.A."/>
            <person name="Kellner E.M."/>
            <person name="Barker B.M."/>
            <person name="Galgiani J.N."/>
            <person name="Orbach M.J."/>
            <person name="Kirkland T.N."/>
            <person name="Cole G.T."/>
            <person name="Henn M.R."/>
            <person name="Birren B.W."/>
            <person name="Taylor J.W."/>
        </authorList>
    </citation>
    <scope>NUCLEOTIDE SEQUENCE [LARGE SCALE GENOMIC DNA]</scope>
    <source>
        <strain evidence="4">UAMH 1704</strain>
    </source>
</reference>
<name>C4JL51_UNCRE</name>
<dbReference type="OrthoDB" id="2963168at2759"/>
<sequence length="613" mass="67569">MSSAGINNLFGSLSLNSTHKIIVGVDYGTTFTVIIDKWPGPNKISDTIGKTPSRIAYPFDNRSIGKVKWGFEIQPGLTAYSWTKLLLDEDTPLTKYDDHALEKASELGLLKLPGDKSAVDVASDFLSEVYSHILKIIEKQISAQTLAITPLEFWFTVPAIWSDKAKAATSTAARRAGFGTRLGDAIFMIAEPEAAAVAALKKTTVDGLGASVKPGDGVLVCDCGGGTVDITTYLINEVQPTLVFEELCTGIGGKCGSTAVDRNFYNLMSNRFGECFDNLPPKKKGPGSEFMNKFEIIKLDFGNDTDGTTHELPLRMEVIETNPAHYDDEECLVMINDGDLRAVFDPVVDQILELVRQQIKDANAETGKNTINKIILVGGFGDSEYLRRAFQKSFGSDGNILVTVPDRPQTAIVRGAALRGLEGLRSITKRCRRHYGYSWAVPFRANEHKEPESFIDPWSGLKLASGMMKWMIAKVATVSYGLRTSLMIYPSNAVFKGEKYAEDYHYEVNILRTHYQGENLRTELDLYSSDLSVAPKRRFNVGVRRVGKIEVDFTSVNLDSFPKKTIGGELAYSLKYTVRVIFGAKDGVLKFEARSDGRLIGTTSITYATAQHF</sequence>
<dbReference type="PANTHER" id="PTHR14187:SF81">
    <property type="entry name" value="HSP70 FAMILY PROTEIN (AFU_ORTHOLOGUE AFUA_4G14040)"/>
    <property type="match status" value="1"/>
</dbReference>
<keyword evidence="1" id="KW-0547">Nucleotide-binding</keyword>
<dbReference type="GO" id="GO:0140662">
    <property type="term" value="F:ATP-dependent protein folding chaperone"/>
    <property type="evidence" value="ECO:0007669"/>
    <property type="project" value="InterPro"/>
</dbReference>